<dbReference type="InterPro" id="IPR008915">
    <property type="entry name" value="Peptidase_M50"/>
</dbReference>
<name>A0A5J4KWB8_9ZZZZ</name>
<evidence type="ECO:0000256" key="9">
    <source>
        <dbReference type="ARBA" id="ARBA00022833"/>
    </source>
</evidence>
<comment type="caution">
    <text evidence="15">The sequence shown here is derived from an EMBL/GenBank/DDBJ whole genome shotgun (WGS) entry which is preliminary data.</text>
</comment>
<dbReference type="PANTHER" id="PTHR35864:SF1">
    <property type="entry name" value="ZINC METALLOPROTEASE YWHC-RELATED"/>
    <property type="match status" value="1"/>
</dbReference>
<dbReference type="Pfam" id="PF02163">
    <property type="entry name" value="Peptidase_M50"/>
    <property type="match status" value="1"/>
</dbReference>
<evidence type="ECO:0000256" key="6">
    <source>
        <dbReference type="ARBA" id="ARBA00022692"/>
    </source>
</evidence>
<comment type="similarity">
    <text evidence="3">Belongs to the peptidase M50B family.</text>
</comment>
<keyword evidence="8" id="KW-0378">Hydrolase</keyword>
<evidence type="ECO:0000259" key="14">
    <source>
        <dbReference type="Pfam" id="PF02163"/>
    </source>
</evidence>
<dbReference type="InterPro" id="IPR052348">
    <property type="entry name" value="Metallopeptidase_M50B"/>
</dbReference>
<keyword evidence="12 13" id="KW-0472">Membrane</keyword>
<gene>
    <name evidence="15" type="ORF">A45J_1270</name>
</gene>
<comment type="cofactor">
    <cofactor evidence="1">
        <name>Zn(2+)</name>
        <dbReference type="ChEBI" id="CHEBI:29105"/>
    </cofactor>
</comment>
<evidence type="ECO:0000256" key="5">
    <source>
        <dbReference type="ARBA" id="ARBA00022670"/>
    </source>
</evidence>
<feature type="transmembrane region" description="Helical" evidence="13">
    <location>
        <begin position="141"/>
        <end position="164"/>
    </location>
</feature>
<dbReference type="GO" id="GO:0008237">
    <property type="term" value="F:metallopeptidase activity"/>
    <property type="evidence" value="ECO:0007669"/>
    <property type="project" value="UniProtKB-KW"/>
</dbReference>
<accession>A0A5J4KWB8</accession>
<dbReference type="GO" id="GO:0006508">
    <property type="term" value="P:proteolysis"/>
    <property type="evidence" value="ECO:0007669"/>
    <property type="project" value="UniProtKB-KW"/>
</dbReference>
<comment type="subcellular location">
    <subcellularLocation>
        <location evidence="2">Cell membrane</location>
        <topology evidence="2">Multi-pass membrane protein</topology>
    </subcellularLocation>
</comment>
<evidence type="ECO:0000256" key="7">
    <source>
        <dbReference type="ARBA" id="ARBA00022723"/>
    </source>
</evidence>
<evidence type="ECO:0000256" key="13">
    <source>
        <dbReference type="SAM" id="Phobius"/>
    </source>
</evidence>
<evidence type="ECO:0000256" key="10">
    <source>
        <dbReference type="ARBA" id="ARBA00022989"/>
    </source>
</evidence>
<feature type="transmembrane region" description="Helical" evidence="13">
    <location>
        <begin position="6"/>
        <end position="33"/>
    </location>
</feature>
<keyword evidence="6 13" id="KW-0812">Transmembrane</keyword>
<dbReference type="CDD" id="cd06158">
    <property type="entry name" value="S2P-M50_like_1"/>
    <property type="match status" value="1"/>
</dbReference>
<keyword evidence="10 13" id="KW-1133">Transmembrane helix</keyword>
<dbReference type="EMBL" id="BLAB01000001">
    <property type="protein sequence ID" value="GER93524.1"/>
    <property type="molecule type" value="Genomic_DNA"/>
</dbReference>
<feature type="domain" description="Peptidase M50" evidence="14">
    <location>
        <begin position="14"/>
        <end position="182"/>
    </location>
</feature>
<keyword evidence="5 15" id="KW-0645">Protease</keyword>
<evidence type="ECO:0000256" key="8">
    <source>
        <dbReference type="ARBA" id="ARBA00022801"/>
    </source>
</evidence>
<feature type="transmembrane region" description="Helical" evidence="13">
    <location>
        <begin position="96"/>
        <end position="120"/>
    </location>
</feature>
<evidence type="ECO:0000256" key="11">
    <source>
        <dbReference type="ARBA" id="ARBA00023049"/>
    </source>
</evidence>
<dbReference type="AlphaFoldDB" id="A0A5J4KWB8"/>
<feature type="transmembrane region" description="Helical" evidence="13">
    <location>
        <begin position="190"/>
        <end position="216"/>
    </location>
</feature>
<protein>
    <submittedName>
        <fullName evidence="15">Site-2 protease family protein</fullName>
    </submittedName>
</protein>
<organism evidence="15">
    <name type="scientific">hot springs metagenome</name>
    <dbReference type="NCBI Taxonomy" id="433727"/>
    <lineage>
        <taxon>unclassified sequences</taxon>
        <taxon>metagenomes</taxon>
        <taxon>ecological metagenomes</taxon>
    </lineage>
</organism>
<keyword evidence="4" id="KW-1003">Cell membrane</keyword>
<evidence type="ECO:0000256" key="2">
    <source>
        <dbReference type="ARBA" id="ARBA00004651"/>
    </source>
</evidence>
<evidence type="ECO:0000256" key="1">
    <source>
        <dbReference type="ARBA" id="ARBA00001947"/>
    </source>
</evidence>
<dbReference type="GO" id="GO:0005886">
    <property type="term" value="C:plasma membrane"/>
    <property type="evidence" value="ECO:0007669"/>
    <property type="project" value="UniProtKB-SubCell"/>
</dbReference>
<keyword evidence="11" id="KW-0482">Metalloprotease</keyword>
<keyword evidence="9" id="KW-0862">Zinc</keyword>
<feature type="transmembrane region" description="Helical" evidence="13">
    <location>
        <begin position="54"/>
        <end position="76"/>
    </location>
</feature>
<evidence type="ECO:0000313" key="15">
    <source>
        <dbReference type="EMBL" id="GER93524.1"/>
    </source>
</evidence>
<dbReference type="GO" id="GO:0046872">
    <property type="term" value="F:metal ion binding"/>
    <property type="evidence" value="ECO:0007669"/>
    <property type="project" value="UniProtKB-KW"/>
</dbReference>
<proteinExistence type="inferred from homology"/>
<dbReference type="InterPro" id="IPR044537">
    <property type="entry name" value="Rip2-like"/>
</dbReference>
<evidence type="ECO:0000256" key="3">
    <source>
        <dbReference type="ARBA" id="ARBA00007931"/>
    </source>
</evidence>
<dbReference type="PANTHER" id="PTHR35864">
    <property type="entry name" value="ZINC METALLOPROTEASE MJ0611-RELATED"/>
    <property type="match status" value="1"/>
</dbReference>
<keyword evidence="7" id="KW-0479">Metal-binding</keyword>
<evidence type="ECO:0000256" key="12">
    <source>
        <dbReference type="ARBA" id="ARBA00023136"/>
    </source>
</evidence>
<sequence length="222" mass="24068">MDFAHIIRQIAITAVPILIAIILHEVAHGFVAYKLGDPTAKMLGRLTLNPIAHIDMFGTIIMPLLLFVVTNGQFVFGYAKPVPINSHNFKNPRRDMAISAAGGPATNILLAILSVLVLKYAMIPASAFVSEDIVVKVIKPLVMMLTASVTINVILASFNLMPILPLDGGRVLMGFLPERQANAIGRLEPFGMIIILILVMTGMAGYIIMPLVKLFLGLIDMI</sequence>
<evidence type="ECO:0000256" key="4">
    <source>
        <dbReference type="ARBA" id="ARBA00022475"/>
    </source>
</evidence>
<reference evidence="15" key="1">
    <citation type="submission" date="2019-10" db="EMBL/GenBank/DDBJ databases">
        <title>Metagenomic sequencing of thiosulfate-disproportionating enrichment culture.</title>
        <authorList>
            <person name="Umezawa K."/>
            <person name="Kojima H."/>
            <person name="Fukui M."/>
        </authorList>
    </citation>
    <scope>NUCLEOTIDE SEQUENCE</scope>
    <source>
        <strain evidence="15">45J</strain>
    </source>
</reference>